<evidence type="ECO:0000259" key="3">
    <source>
        <dbReference type="SMART" id="SM01007"/>
    </source>
</evidence>
<evidence type="ECO:0000313" key="7">
    <source>
        <dbReference type="Proteomes" id="UP000489190"/>
    </source>
</evidence>
<dbReference type="AlphaFoldDB" id="A0A6A7YHT1"/>
<keyword evidence="2" id="KW-0456">Lyase</keyword>
<organism evidence="4 6">
    <name type="scientific">Pseudomonas helleri</name>
    <dbReference type="NCBI Taxonomy" id="1608996"/>
    <lineage>
        <taxon>Bacteria</taxon>
        <taxon>Pseudomonadati</taxon>
        <taxon>Pseudomonadota</taxon>
        <taxon>Gammaproteobacteria</taxon>
        <taxon>Pseudomonadales</taxon>
        <taxon>Pseudomonadaceae</taxon>
        <taxon>Pseudomonas</taxon>
    </lineage>
</organism>
<dbReference type="Proteomes" id="UP000441404">
    <property type="component" value="Unassembled WGS sequence"/>
</dbReference>
<dbReference type="EMBL" id="WIWI01000031">
    <property type="protein sequence ID" value="MQT90070.1"/>
    <property type="molecule type" value="Genomic_DNA"/>
</dbReference>
<name>A0A6A7YHT1_9PSED</name>
<keyword evidence="1" id="KW-0479">Metal-binding</keyword>
<dbReference type="GO" id="GO:0019323">
    <property type="term" value="P:pentose catabolic process"/>
    <property type="evidence" value="ECO:0007669"/>
    <property type="project" value="TreeGrafter"/>
</dbReference>
<evidence type="ECO:0000256" key="2">
    <source>
        <dbReference type="ARBA" id="ARBA00023239"/>
    </source>
</evidence>
<protein>
    <recommendedName>
        <fullName evidence="3">Class II aldolase/adducin N-terminal domain-containing protein</fullName>
    </recommendedName>
</protein>
<dbReference type="SMART" id="SM01007">
    <property type="entry name" value="Aldolase_II"/>
    <property type="match status" value="1"/>
</dbReference>
<dbReference type="InterPro" id="IPR036409">
    <property type="entry name" value="Aldolase_II/adducin_N_sf"/>
</dbReference>
<dbReference type="Pfam" id="PF00596">
    <property type="entry name" value="Aldolase_II"/>
    <property type="match status" value="1"/>
</dbReference>
<dbReference type="RefSeq" id="WP_153328718.1">
    <property type="nucleotide sequence ID" value="NZ_WIWI01000031.1"/>
</dbReference>
<dbReference type="PANTHER" id="PTHR22789:SF0">
    <property type="entry name" value="3-OXO-TETRONATE 4-PHOSPHATE DECARBOXYLASE-RELATED"/>
    <property type="match status" value="1"/>
</dbReference>
<dbReference type="SUPFAM" id="SSF53639">
    <property type="entry name" value="AraD/HMP-PK domain-like"/>
    <property type="match status" value="1"/>
</dbReference>
<evidence type="ECO:0000313" key="6">
    <source>
        <dbReference type="Proteomes" id="UP000441404"/>
    </source>
</evidence>
<dbReference type="GO" id="GO:0016832">
    <property type="term" value="F:aldehyde-lyase activity"/>
    <property type="evidence" value="ECO:0007669"/>
    <property type="project" value="TreeGrafter"/>
</dbReference>
<sequence length="226" mass="24290">MTLQESRPVSDPLLALQQFEQAFAQARQLLIDTQTLSPTHAGNISLRVEDQEKLLIASLAGPDAGTAVLLDFDLRTHQGTLSANLQEVAALHVAILRERPQATSVIHTHSLYLTAHAIARRPLRPYSSGLLGLLREDQQIPVSEWGPRYASQPVIDLLRDDTTAPAVLLANHGPFAWSEKGVLGAARLLVALEDAAHLALLAEQLGGAQALPAGAAELARRGWQAP</sequence>
<proteinExistence type="predicted"/>
<evidence type="ECO:0000313" key="4">
    <source>
        <dbReference type="EMBL" id="MQT47418.1"/>
    </source>
</evidence>
<dbReference type="PANTHER" id="PTHR22789">
    <property type="entry name" value="FUCULOSE PHOSPHATE ALDOLASE"/>
    <property type="match status" value="1"/>
</dbReference>
<comment type="caution">
    <text evidence="4">The sequence shown here is derived from an EMBL/GenBank/DDBJ whole genome shotgun (WGS) entry which is preliminary data.</text>
</comment>
<dbReference type="Gene3D" id="3.40.225.10">
    <property type="entry name" value="Class II aldolase/adducin N-terminal domain"/>
    <property type="match status" value="1"/>
</dbReference>
<evidence type="ECO:0000256" key="1">
    <source>
        <dbReference type="ARBA" id="ARBA00022723"/>
    </source>
</evidence>
<dbReference type="GO" id="GO:0046872">
    <property type="term" value="F:metal ion binding"/>
    <property type="evidence" value="ECO:0007669"/>
    <property type="project" value="UniProtKB-KW"/>
</dbReference>
<evidence type="ECO:0000313" key="5">
    <source>
        <dbReference type="EMBL" id="MQT90070.1"/>
    </source>
</evidence>
<dbReference type="GO" id="GO:0005829">
    <property type="term" value="C:cytosol"/>
    <property type="evidence" value="ECO:0007669"/>
    <property type="project" value="TreeGrafter"/>
</dbReference>
<gene>
    <name evidence="5" type="ORF">GHO39_13155</name>
    <name evidence="4" type="ORF">GHO40_11850</name>
</gene>
<dbReference type="InterPro" id="IPR001303">
    <property type="entry name" value="Aldolase_II/adducin_N"/>
</dbReference>
<reference evidence="6 7" key="1">
    <citation type="submission" date="2019-10" db="EMBL/GenBank/DDBJ databases">
        <title>Evaluation of single-gene subtyping targets for Pseudomonas.</title>
        <authorList>
            <person name="Reichler S.J."/>
            <person name="Orsi R.H."/>
            <person name="Wiedmann M."/>
            <person name="Martin N.H."/>
            <person name="Murphy S.I."/>
        </authorList>
    </citation>
    <scope>NUCLEOTIDE SEQUENCE [LARGE SCALE GENOMIC DNA]</scope>
    <source>
        <strain evidence="5 7">FSL R10-3254</strain>
        <strain evidence="4 6">FSL R10-3257</strain>
    </source>
</reference>
<dbReference type="InterPro" id="IPR050197">
    <property type="entry name" value="Aldolase_class_II_sugar_metab"/>
</dbReference>
<dbReference type="Proteomes" id="UP000489190">
    <property type="component" value="Unassembled WGS sequence"/>
</dbReference>
<accession>A0A6A7YHT1</accession>
<feature type="domain" description="Class II aldolase/adducin N-terminal" evidence="3">
    <location>
        <begin position="21"/>
        <end position="200"/>
    </location>
</feature>
<dbReference type="EMBL" id="WIWJ01000018">
    <property type="protein sequence ID" value="MQT47418.1"/>
    <property type="molecule type" value="Genomic_DNA"/>
</dbReference>